<evidence type="ECO:0000256" key="1">
    <source>
        <dbReference type="ARBA" id="ARBA00022490"/>
    </source>
</evidence>
<dbReference type="InterPro" id="IPR027417">
    <property type="entry name" value="P-loop_NTPase"/>
</dbReference>
<sequence>MAKITIFGLAGTGTSSTGKMLAEKLGYTFMSSGNMFRKMAEETNHTLKELEELSKKESKYDIELDQKIKKFGEENNNFIVESRLAWYFIPDSLKIKLTCDFDARIERIANREGISAQEAKEHTIHREEAIFERYARYYGITDFSDDKFDLVINNTDIPLSGVVEKIENFIKSSSLLPL</sequence>
<protein>
    <submittedName>
        <fullName evidence="6">Uncharacterized protein</fullName>
    </submittedName>
</protein>
<keyword evidence="4" id="KW-0418">Kinase</keyword>
<evidence type="ECO:0000256" key="5">
    <source>
        <dbReference type="ARBA" id="ARBA00022840"/>
    </source>
</evidence>
<accession>A0A1F5X538</accession>
<keyword evidence="2" id="KW-0808">Transferase</keyword>
<reference evidence="6 7" key="1">
    <citation type="journal article" date="2016" name="Nat. Commun.">
        <title>Thousands of microbial genomes shed light on interconnected biogeochemical processes in an aquifer system.</title>
        <authorList>
            <person name="Anantharaman K."/>
            <person name="Brown C.T."/>
            <person name="Hug L.A."/>
            <person name="Sharon I."/>
            <person name="Castelle C.J."/>
            <person name="Probst A.J."/>
            <person name="Thomas B.C."/>
            <person name="Singh A."/>
            <person name="Wilkins M.J."/>
            <person name="Karaoz U."/>
            <person name="Brodie E.L."/>
            <person name="Williams K.H."/>
            <person name="Hubbard S.S."/>
            <person name="Banfield J.F."/>
        </authorList>
    </citation>
    <scope>NUCLEOTIDE SEQUENCE [LARGE SCALE GENOMIC DNA]</scope>
</reference>
<dbReference type="Gene3D" id="3.40.50.300">
    <property type="entry name" value="P-loop containing nucleotide triphosphate hydrolases"/>
    <property type="match status" value="1"/>
</dbReference>
<evidence type="ECO:0000256" key="4">
    <source>
        <dbReference type="ARBA" id="ARBA00022777"/>
    </source>
</evidence>
<dbReference type="SUPFAM" id="SSF52540">
    <property type="entry name" value="P-loop containing nucleoside triphosphate hydrolases"/>
    <property type="match status" value="1"/>
</dbReference>
<keyword evidence="1" id="KW-0963">Cytoplasm</keyword>
<dbReference type="AlphaFoldDB" id="A0A1F5X538"/>
<evidence type="ECO:0000313" key="7">
    <source>
        <dbReference type="Proteomes" id="UP000178684"/>
    </source>
</evidence>
<gene>
    <name evidence="6" type="ORF">A3B18_02590</name>
</gene>
<evidence type="ECO:0000256" key="2">
    <source>
        <dbReference type="ARBA" id="ARBA00022679"/>
    </source>
</evidence>
<dbReference type="InterPro" id="IPR011892">
    <property type="entry name" value="Cyt_kin_arch"/>
</dbReference>
<keyword evidence="3" id="KW-0547">Nucleotide-binding</keyword>
<dbReference type="GO" id="GO:0016776">
    <property type="term" value="F:phosphotransferase activity, phosphate group as acceptor"/>
    <property type="evidence" value="ECO:0007669"/>
    <property type="project" value="InterPro"/>
</dbReference>
<evidence type="ECO:0000313" key="6">
    <source>
        <dbReference type="EMBL" id="OGF83055.1"/>
    </source>
</evidence>
<dbReference type="GO" id="GO:0006139">
    <property type="term" value="P:nucleobase-containing compound metabolic process"/>
    <property type="evidence" value="ECO:0007669"/>
    <property type="project" value="InterPro"/>
</dbReference>
<dbReference type="Pfam" id="PF13189">
    <property type="entry name" value="Cytidylate_kin2"/>
    <property type="match status" value="1"/>
</dbReference>
<dbReference type="GO" id="GO:0005524">
    <property type="term" value="F:ATP binding"/>
    <property type="evidence" value="ECO:0007669"/>
    <property type="project" value="UniProtKB-KW"/>
</dbReference>
<keyword evidence="5" id="KW-0067">ATP-binding</keyword>
<dbReference type="EMBL" id="MFIE01000007">
    <property type="protein sequence ID" value="OGF83055.1"/>
    <property type="molecule type" value="Genomic_DNA"/>
</dbReference>
<dbReference type="Proteomes" id="UP000178684">
    <property type="component" value="Unassembled WGS sequence"/>
</dbReference>
<dbReference type="NCBIfam" id="TIGR02173">
    <property type="entry name" value="cyt_kin_arch"/>
    <property type="match status" value="1"/>
</dbReference>
<comment type="caution">
    <text evidence="6">The sequence shown here is derived from an EMBL/GenBank/DDBJ whole genome shotgun (WGS) entry which is preliminary data.</text>
</comment>
<name>A0A1F5X538_9BACT</name>
<evidence type="ECO:0000256" key="3">
    <source>
        <dbReference type="ARBA" id="ARBA00022741"/>
    </source>
</evidence>
<proteinExistence type="predicted"/>
<organism evidence="6 7">
    <name type="scientific">Candidatus Giovannonibacteria bacterium RIFCSPLOWO2_01_FULL_46_13</name>
    <dbReference type="NCBI Taxonomy" id="1798352"/>
    <lineage>
        <taxon>Bacteria</taxon>
        <taxon>Candidatus Giovannoniibacteriota</taxon>
    </lineage>
</organism>
<dbReference type="GO" id="GO:0016301">
    <property type="term" value="F:kinase activity"/>
    <property type="evidence" value="ECO:0007669"/>
    <property type="project" value="UniProtKB-KW"/>
</dbReference>